<dbReference type="EC" id="1.1.1.42" evidence="9"/>
<dbReference type="Gene3D" id="3.40.718.10">
    <property type="entry name" value="Isopropylmalate Dehydrogenase"/>
    <property type="match status" value="1"/>
</dbReference>
<dbReference type="PANTHER" id="PTHR11822:SF21">
    <property type="entry name" value="ISOCITRATE DEHYDROGENASE [NADP], MITOCHONDRIAL"/>
    <property type="match status" value="1"/>
</dbReference>
<dbReference type="EMBL" id="FQZC01000001">
    <property type="protein sequence ID" value="SHI54917.1"/>
    <property type="molecule type" value="Genomic_DNA"/>
</dbReference>
<evidence type="ECO:0000256" key="6">
    <source>
        <dbReference type="ARBA" id="ARBA00022857"/>
    </source>
</evidence>
<dbReference type="SMART" id="SM01329">
    <property type="entry name" value="Iso_dh"/>
    <property type="match status" value="1"/>
</dbReference>
<dbReference type="PANTHER" id="PTHR11822">
    <property type="entry name" value="NADP-SPECIFIC ISOCITRATE DEHYDROGENASE"/>
    <property type="match status" value="1"/>
</dbReference>
<dbReference type="PIRSF" id="PIRSF000108">
    <property type="entry name" value="IDH_NADP"/>
    <property type="match status" value="1"/>
</dbReference>
<keyword evidence="3 9" id="KW-0816">Tricarboxylic acid cycle</keyword>
<dbReference type="InterPro" id="IPR004790">
    <property type="entry name" value="Isocitrate_DH_NADP"/>
</dbReference>
<comment type="cofactor">
    <cofactor evidence="9">
        <name>Mg(2+)</name>
        <dbReference type="ChEBI" id="CHEBI:18420"/>
    </cofactor>
    <cofactor evidence="9">
        <name>Mn(2+)</name>
        <dbReference type="ChEBI" id="CHEBI:29035"/>
    </cofactor>
    <text evidence="9">Binds 1 Mg(2+) or Mn(2+) ion per subunit.</text>
</comment>
<feature type="domain" description="Isopropylmalate dehydrogenase-like" evidence="10">
    <location>
        <begin position="9"/>
        <end position="394"/>
    </location>
</feature>
<evidence type="ECO:0000256" key="9">
    <source>
        <dbReference type="PIRNR" id="PIRNR000108"/>
    </source>
</evidence>
<evidence type="ECO:0000256" key="2">
    <source>
        <dbReference type="ARBA" id="ARBA00007769"/>
    </source>
</evidence>
<comment type="similarity">
    <text evidence="2 9">Belongs to the isocitrate and isopropylmalate dehydrogenases family.</text>
</comment>
<comment type="catalytic activity">
    <reaction evidence="9">
        <text>D-threo-isocitrate + NADP(+) = 2-oxoglutarate + CO2 + NADPH</text>
        <dbReference type="Rhea" id="RHEA:19629"/>
        <dbReference type="ChEBI" id="CHEBI:15562"/>
        <dbReference type="ChEBI" id="CHEBI:16526"/>
        <dbReference type="ChEBI" id="CHEBI:16810"/>
        <dbReference type="ChEBI" id="CHEBI:57783"/>
        <dbReference type="ChEBI" id="CHEBI:58349"/>
        <dbReference type="EC" id="1.1.1.42"/>
    </reaction>
</comment>
<dbReference type="PROSITE" id="PS00470">
    <property type="entry name" value="IDH_IMDH"/>
    <property type="match status" value="1"/>
</dbReference>
<evidence type="ECO:0000259" key="10">
    <source>
        <dbReference type="SMART" id="SM01329"/>
    </source>
</evidence>
<protein>
    <recommendedName>
        <fullName evidence="9">Isocitrate dehydrogenase [NADP]</fullName>
        <ecNumber evidence="9">1.1.1.42</ecNumber>
    </recommendedName>
</protein>
<dbReference type="InterPro" id="IPR019818">
    <property type="entry name" value="IsoCit/isopropylmalate_DH_CS"/>
</dbReference>
<sequence length="404" mass="45324">MAKIKVANPVVELDGDEMTRIIWHFIKDKLIHPYLDIDLEYYDLSVENRDATNDQVTVDAANAIKKHGVGVKCATITPDEARVEEFSLKKMWRSPNGTIRNILGGVIFREPIIMKNVPRLVPGWTQPIVVGRHAYGDQYRATDFKFPGSGTLTIKFVGDDGETIEHEVFKAPSSGVALAMYNLDDSIRDFARASLNYGLMRNYPVYLSTKNTILKAYDGRFKDIFQEVYEAEFKAEFEKRKIWYEHRLIDDMVASALKWSGGYVWACKNYDGDVQSDIVAQGFGSLGLMTSVLMTPDGKTVEAEAAHGTVTRHYRQHQKGQETSTNSIASIFAWTRGLAHRAKLDDNAELKTFAETLERVCVQTVEAGHMTKDLALLIGPDQPWLSTAGFLDKIDENLAKAMAA</sequence>
<gene>
    <name evidence="11" type="ORF">SAMN02745911_0482</name>
</gene>
<dbReference type="SUPFAM" id="SSF53659">
    <property type="entry name" value="Isocitrate/Isopropylmalate dehydrogenase-like"/>
    <property type="match status" value="1"/>
</dbReference>
<keyword evidence="4 9" id="KW-0479">Metal-binding</keyword>
<dbReference type="Proteomes" id="UP000184290">
    <property type="component" value="Unassembled WGS sequence"/>
</dbReference>
<evidence type="ECO:0000256" key="1">
    <source>
        <dbReference type="ARBA" id="ARBA00001936"/>
    </source>
</evidence>
<dbReference type="NCBIfam" id="TIGR00127">
    <property type="entry name" value="nadp_idh_euk"/>
    <property type="match status" value="1"/>
</dbReference>
<evidence type="ECO:0000256" key="8">
    <source>
        <dbReference type="ARBA" id="ARBA00023211"/>
    </source>
</evidence>
<organism evidence="11 12">
    <name type="scientific">Aureimonas altamirensis DSM 21988</name>
    <dbReference type="NCBI Taxonomy" id="1121026"/>
    <lineage>
        <taxon>Bacteria</taxon>
        <taxon>Pseudomonadati</taxon>
        <taxon>Pseudomonadota</taxon>
        <taxon>Alphaproteobacteria</taxon>
        <taxon>Hyphomicrobiales</taxon>
        <taxon>Aurantimonadaceae</taxon>
        <taxon>Aureimonas</taxon>
    </lineage>
</organism>
<evidence type="ECO:0000256" key="4">
    <source>
        <dbReference type="ARBA" id="ARBA00022723"/>
    </source>
</evidence>
<evidence type="ECO:0000313" key="11">
    <source>
        <dbReference type="EMBL" id="SHI54917.1"/>
    </source>
</evidence>
<keyword evidence="7 9" id="KW-0560">Oxidoreductase</keyword>
<accession>A0ABY1I3Q4</accession>
<name>A0ABY1I3Q4_9HYPH</name>
<dbReference type="InterPro" id="IPR024084">
    <property type="entry name" value="IsoPropMal-DH-like_dom"/>
</dbReference>
<dbReference type="RefSeq" id="WP_060600695.1">
    <property type="nucleotide sequence ID" value="NZ_FQZC01000001.1"/>
</dbReference>
<keyword evidence="6 9" id="KW-0521">NADP</keyword>
<keyword evidence="5 9" id="KW-0460">Magnesium</keyword>
<reference evidence="11 12" key="1">
    <citation type="submission" date="2016-11" db="EMBL/GenBank/DDBJ databases">
        <authorList>
            <person name="Varghese N."/>
            <person name="Submissions S."/>
        </authorList>
    </citation>
    <scope>NUCLEOTIDE SEQUENCE [LARGE SCALE GENOMIC DNA]</scope>
    <source>
        <strain evidence="11 12">DSM 21988</strain>
    </source>
</reference>
<evidence type="ECO:0000256" key="5">
    <source>
        <dbReference type="ARBA" id="ARBA00022842"/>
    </source>
</evidence>
<evidence type="ECO:0000256" key="7">
    <source>
        <dbReference type="ARBA" id="ARBA00023002"/>
    </source>
</evidence>
<dbReference type="Pfam" id="PF00180">
    <property type="entry name" value="Iso_dh"/>
    <property type="match status" value="1"/>
</dbReference>
<dbReference type="NCBIfam" id="NF006156">
    <property type="entry name" value="PRK08299.1"/>
    <property type="match status" value="1"/>
</dbReference>
<comment type="caution">
    <text evidence="11">The sequence shown here is derived from an EMBL/GenBank/DDBJ whole genome shotgun (WGS) entry which is preliminary data.</text>
</comment>
<proteinExistence type="inferred from homology"/>
<evidence type="ECO:0000313" key="12">
    <source>
        <dbReference type="Proteomes" id="UP000184290"/>
    </source>
</evidence>
<comment type="cofactor">
    <cofactor evidence="1">
        <name>Mn(2+)</name>
        <dbReference type="ChEBI" id="CHEBI:29035"/>
    </cofactor>
</comment>
<keyword evidence="8 9" id="KW-0464">Manganese</keyword>
<evidence type="ECO:0000256" key="3">
    <source>
        <dbReference type="ARBA" id="ARBA00022532"/>
    </source>
</evidence>
<keyword evidence="12" id="KW-1185">Reference proteome</keyword>